<proteinExistence type="predicted"/>
<reference evidence="2" key="1">
    <citation type="submission" date="2015-07" db="EMBL/GenBank/DDBJ databases">
        <authorList>
            <person name="Ju K.-S."/>
            <person name="Doroghazi J.R."/>
            <person name="Metcalf W.W."/>
        </authorList>
    </citation>
    <scope>NUCLEOTIDE SEQUENCE [LARGE SCALE GENOMIC DNA]</scope>
    <source>
        <strain evidence="2">NRRL ISP-5002</strain>
    </source>
</reference>
<dbReference type="EMBL" id="LGKG01000001">
    <property type="protein sequence ID" value="KPC66763.1"/>
    <property type="molecule type" value="Genomic_DNA"/>
</dbReference>
<dbReference type="SUPFAM" id="SSF50969">
    <property type="entry name" value="YVTN repeat-like/Quinoprotein amine dehydrogenase"/>
    <property type="match status" value="1"/>
</dbReference>
<dbReference type="Proteomes" id="UP000037982">
    <property type="component" value="Unassembled WGS sequence"/>
</dbReference>
<gene>
    <name evidence="1" type="ORF">ADL29_00740</name>
</gene>
<protein>
    <submittedName>
        <fullName evidence="1">Uncharacterized protein</fullName>
    </submittedName>
</protein>
<comment type="caution">
    <text evidence="1">The sequence shown here is derived from an EMBL/GenBank/DDBJ whole genome shotgun (WGS) entry which is preliminary data.</text>
</comment>
<accession>A0A0N0Y005</accession>
<organism evidence="1 2">
    <name type="scientific">Streptomyces chattanoogensis</name>
    <dbReference type="NCBI Taxonomy" id="66876"/>
    <lineage>
        <taxon>Bacteria</taxon>
        <taxon>Bacillati</taxon>
        <taxon>Actinomycetota</taxon>
        <taxon>Actinomycetes</taxon>
        <taxon>Kitasatosporales</taxon>
        <taxon>Streptomycetaceae</taxon>
        <taxon>Streptomyces</taxon>
    </lineage>
</organism>
<sequence>MAVVGGAVIAAGLVLSGCSGSGGDGGSGGGKGGEGSESTAAEGAMLGQVPMAEVSEMSGAMGMWVTKKNFVKNELKKIVGYSPDGAKAQWQIPLGGETCWASPEPTKDGLIAVVFKNGKDDTPVCTEIGVVDLNKGTMRWHKQSRKDGTARMFDEVVIGGGTVAASGTGESAGWTVDGKPLWQSAYGKKCEEQGYAGSDDKLIAVRNCGELKHPRLDLQTVDSKTRAVKSSYKLPAGTQYAHVMSTDPLVVAVDNGHAQGGSGASEILSIDDSAPRGRLLGRIGTSGGKHGKYDIDCPATNVPGCSQFAVSKKSGTLFLPTNDPADGSSEAKNDIVAFSLKTGKQTGTVEGTDAGRLFPVGTDENGQVSVYQEGDDLSEKGGAVWRIDPASYKKTKVLQIPDASSKAETRFEMDRRVLFAGERLYIGADHVTEPSTVYKEKQPLAMVFGPKK</sequence>
<name>A0A0N0Y005_9ACTN</name>
<dbReference type="PATRIC" id="fig|66876.3.peg.160"/>
<evidence type="ECO:0000313" key="1">
    <source>
        <dbReference type="EMBL" id="KPC66763.1"/>
    </source>
</evidence>
<dbReference type="InterPro" id="IPR011044">
    <property type="entry name" value="Quino_amine_DH_bsu"/>
</dbReference>
<dbReference type="AlphaFoldDB" id="A0A0N0Y005"/>
<keyword evidence="2" id="KW-1185">Reference proteome</keyword>
<evidence type="ECO:0000313" key="2">
    <source>
        <dbReference type="Proteomes" id="UP000037982"/>
    </source>
</evidence>